<dbReference type="AlphaFoldDB" id="A0A167K9L7"/>
<dbReference type="VEuPathDB" id="FungiDB:PHYBLDRAFT_69415"/>
<evidence type="ECO:0000313" key="2">
    <source>
        <dbReference type="EMBL" id="OAD67547.1"/>
    </source>
</evidence>
<reference evidence="3" key="1">
    <citation type="submission" date="2015-06" db="EMBL/GenBank/DDBJ databases">
        <title>Expansion of signal transduction pathways in fungi by whole-genome duplication.</title>
        <authorList>
            <consortium name="DOE Joint Genome Institute"/>
            <person name="Corrochano L.M."/>
            <person name="Kuo A."/>
            <person name="Marcet-Houben M."/>
            <person name="Polaino S."/>
            <person name="Salamov A."/>
            <person name="Villalobos J.M."/>
            <person name="Alvarez M.I."/>
            <person name="Avalos J."/>
            <person name="Benito E.P."/>
            <person name="Benoit I."/>
            <person name="Burger G."/>
            <person name="Camino L.P."/>
            <person name="Canovas D."/>
            <person name="Cerda-Olmedo E."/>
            <person name="Cheng J.-F."/>
            <person name="Dominguez A."/>
            <person name="Elias M."/>
            <person name="Eslava A.P."/>
            <person name="Glaser F."/>
            <person name="Grimwood J."/>
            <person name="Gutierrez G."/>
            <person name="Heitman J."/>
            <person name="Henrissat B."/>
            <person name="Iturriaga E.A."/>
            <person name="Lang B.F."/>
            <person name="Lavin J.L."/>
            <person name="Lee S."/>
            <person name="Li W."/>
            <person name="Lindquist E."/>
            <person name="Lopez-Garcia S."/>
            <person name="Luque E.M."/>
            <person name="Marcos A.T."/>
            <person name="Martin J."/>
            <person name="McCluskey K."/>
            <person name="Medina H.R."/>
            <person name="Miralles-Duran A."/>
            <person name="Miyazaki A."/>
            <person name="Munoz-Torres E."/>
            <person name="Oguiza J.A."/>
            <person name="Ohm R."/>
            <person name="Olmedo M."/>
            <person name="Orejas M."/>
            <person name="Ortiz-Castellanos L."/>
            <person name="Pisabarro A.G."/>
            <person name="Rodriguez-Romero J."/>
            <person name="Ruiz-Herrera J."/>
            <person name="Ruiz-Vazquez R."/>
            <person name="Sanz C."/>
            <person name="Schackwitz W."/>
            <person name="Schmutz J."/>
            <person name="Shahriari M."/>
            <person name="Shelest E."/>
            <person name="Silva-Franco F."/>
            <person name="Soanes D."/>
            <person name="Syed K."/>
            <person name="Tagua V.G."/>
            <person name="Talbot N.J."/>
            <person name="Thon M."/>
            <person name="De vries R.P."/>
            <person name="Wiebenga A."/>
            <person name="Yadav J.S."/>
            <person name="Braun E.L."/>
            <person name="Baker S."/>
            <person name="Garre V."/>
            <person name="Horwitz B."/>
            <person name="Torres-Martinez S."/>
            <person name="Idnurm A."/>
            <person name="Herrera-Estrella A."/>
            <person name="Gabaldon T."/>
            <person name="Grigoriev I.V."/>
        </authorList>
    </citation>
    <scope>NUCLEOTIDE SEQUENCE [LARGE SCALE GENOMIC DNA]</scope>
    <source>
        <strain evidence="3">NRRL 1555(-)</strain>
    </source>
</reference>
<name>A0A167K9L7_PHYB8</name>
<dbReference type="RefSeq" id="XP_018285587.1">
    <property type="nucleotide sequence ID" value="XM_018442092.1"/>
</dbReference>
<accession>A0A167K9L7</accession>
<dbReference type="EMBL" id="KV440999">
    <property type="protein sequence ID" value="OAD67547.1"/>
    <property type="molecule type" value="Genomic_DNA"/>
</dbReference>
<dbReference type="GeneID" id="29002998"/>
<protein>
    <submittedName>
        <fullName evidence="2">Uncharacterized protein</fullName>
    </submittedName>
</protein>
<evidence type="ECO:0000256" key="1">
    <source>
        <dbReference type="SAM" id="MobiDB-lite"/>
    </source>
</evidence>
<sequence>MLKRLDWIRTQDIPWSYTATHTFLLIRPVSEPAQIAIPTNTTHISMPADDISLSASWTDLGEALRESASEISPAALISEYENNPLFVNDEHSILYDRSEHPSSPSSEEEWMDVQRTEKGSLEAISLSQRIDIELNDPPKERPSDESQNSRFFRATSTVEQLFESTTISSSIWNVFSIPIVTKTPSAWYTRPATFPDLLNSQDFGPDKSKLKDLEKLGNTQTSLTSPSSPYSIQLASDGRSFTREQQPVTAKASAMTPPPPTTPTMTPTLWAVRGMPGAFPWG</sequence>
<organism evidence="2 3">
    <name type="scientific">Phycomyces blakesleeanus (strain ATCC 8743b / DSM 1359 / FGSC 10004 / NBRC 33097 / NRRL 1555)</name>
    <dbReference type="NCBI Taxonomy" id="763407"/>
    <lineage>
        <taxon>Eukaryota</taxon>
        <taxon>Fungi</taxon>
        <taxon>Fungi incertae sedis</taxon>
        <taxon>Mucoromycota</taxon>
        <taxon>Mucoromycotina</taxon>
        <taxon>Mucoromycetes</taxon>
        <taxon>Mucorales</taxon>
        <taxon>Phycomycetaceae</taxon>
        <taxon>Phycomyces</taxon>
    </lineage>
</organism>
<dbReference type="Proteomes" id="UP000077315">
    <property type="component" value="Unassembled WGS sequence"/>
</dbReference>
<feature type="region of interest" description="Disordered" evidence="1">
    <location>
        <begin position="217"/>
        <end position="266"/>
    </location>
</feature>
<proteinExistence type="predicted"/>
<evidence type="ECO:0000313" key="3">
    <source>
        <dbReference type="Proteomes" id="UP000077315"/>
    </source>
</evidence>
<dbReference type="OrthoDB" id="10402063at2759"/>
<dbReference type="InParanoid" id="A0A167K9L7"/>
<keyword evidence="3" id="KW-1185">Reference proteome</keyword>
<gene>
    <name evidence="2" type="ORF">PHYBLDRAFT_69415</name>
</gene>
<feature type="compositionally biased region" description="Polar residues" evidence="1">
    <location>
        <begin position="217"/>
        <end position="234"/>
    </location>
</feature>